<protein>
    <submittedName>
        <fullName evidence="1">Uncharacterized protein</fullName>
    </submittedName>
</protein>
<evidence type="ECO:0000313" key="1">
    <source>
        <dbReference type="EMBL" id="PEN97805.1"/>
    </source>
</evidence>
<dbReference type="Proteomes" id="UP000220691">
    <property type="component" value="Unassembled WGS sequence"/>
</dbReference>
<comment type="caution">
    <text evidence="1">The sequence shown here is derived from an EMBL/GenBank/DDBJ whole genome shotgun (WGS) entry which is preliminary data.</text>
</comment>
<dbReference type="EMBL" id="NUAN01000071">
    <property type="protein sequence ID" value="PEN97805.1"/>
    <property type="molecule type" value="Genomic_DNA"/>
</dbReference>
<evidence type="ECO:0000313" key="2">
    <source>
        <dbReference type="Proteomes" id="UP000220691"/>
    </source>
</evidence>
<gene>
    <name evidence="1" type="ORF">CN553_12195</name>
</gene>
<name>A0A9X6UC25_BACCE</name>
<proteinExistence type="predicted"/>
<sequence>MAKTKKQLVDEIKVLDECITSMSLQLAHASDMEIKKEAHVVNDTIVKSFFIVKKACGTKAGVNSIKKDILVEIQQDFRRVYMELLELKKQVNTYVSHGIEFVEHAEHVGVSIVDNNPDWEMFLANVVVKFKKDIVFMVRKGNPVEEKIMRDNNLFVEKELKNYYQCFIEYKESEMLKHWQVLVG</sequence>
<dbReference type="AlphaFoldDB" id="A0A9X6UC25"/>
<organism evidence="1 2">
    <name type="scientific">Bacillus cereus</name>
    <dbReference type="NCBI Taxonomy" id="1396"/>
    <lineage>
        <taxon>Bacteria</taxon>
        <taxon>Bacillati</taxon>
        <taxon>Bacillota</taxon>
        <taxon>Bacilli</taxon>
        <taxon>Bacillales</taxon>
        <taxon>Bacillaceae</taxon>
        <taxon>Bacillus</taxon>
        <taxon>Bacillus cereus group</taxon>
    </lineage>
</organism>
<accession>A0A9X6UC25</accession>
<reference evidence="1 2" key="1">
    <citation type="submission" date="2017-09" db="EMBL/GenBank/DDBJ databases">
        <title>Large-scale bioinformatics analysis of Bacillus genomes uncovers conserved roles of natural products in bacterial physiology.</title>
        <authorList>
            <consortium name="Agbiome Team Llc"/>
            <person name="Bleich R.M."/>
            <person name="Kirk G.J."/>
            <person name="Santa Maria K.C."/>
            <person name="Allen S.E."/>
            <person name="Farag S."/>
            <person name="Shank E.A."/>
            <person name="Bowers A."/>
        </authorList>
    </citation>
    <scope>NUCLEOTIDE SEQUENCE [LARGE SCALE GENOMIC DNA]</scope>
    <source>
        <strain evidence="1 2">AFS027647</strain>
    </source>
</reference>
<dbReference type="RefSeq" id="WP_098126404.1">
    <property type="nucleotide sequence ID" value="NZ_NUAN01000071.1"/>
</dbReference>